<evidence type="ECO:0000313" key="2">
    <source>
        <dbReference type="EMBL" id="VDN91462.1"/>
    </source>
</evidence>
<evidence type="ECO:0000313" key="4">
    <source>
        <dbReference type="WBParaSite" id="BPAG_0001031401-mRNA-1"/>
    </source>
</evidence>
<feature type="transmembrane region" description="Helical" evidence="1">
    <location>
        <begin position="143"/>
        <end position="161"/>
    </location>
</feature>
<name>A0A0N4TP58_BRUPA</name>
<keyword evidence="1" id="KW-1133">Transmembrane helix</keyword>
<evidence type="ECO:0000313" key="3">
    <source>
        <dbReference type="Proteomes" id="UP000278627"/>
    </source>
</evidence>
<keyword evidence="1" id="KW-0812">Transmembrane</keyword>
<reference evidence="4" key="1">
    <citation type="submission" date="2017-02" db="UniProtKB">
        <authorList>
            <consortium name="WormBaseParasite"/>
        </authorList>
    </citation>
    <scope>IDENTIFICATION</scope>
</reference>
<organism evidence="4">
    <name type="scientific">Brugia pahangi</name>
    <name type="common">Filarial nematode worm</name>
    <dbReference type="NCBI Taxonomy" id="6280"/>
    <lineage>
        <taxon>Eukaryota</taxon>
        <taxon>Metazoa</taxon>
        <taxon>Ecdysozoa</taxon>
        <taxon>Nematoda</taxon>
        <taxon>Chromadorea</taxon>
        <taxon>Rhabditida</taxon>
        <taxon>Spirurina</taxon>
        <taxon>Spiruromorpha</taxon>
        <taxon>Filarioidea</taxon>
        <taxon>Onchocercidae</taxon>
        <taxon>Brugia</taxon>
    </lineage>
</organism>
<gene>
    <name evidence="2" type="ORF">BPAG_LOCUS10276</name>
</gene>
<feature type="transmembrane region" description="Helical" evidence="1">
    <location>
        <begin position="109"/>
        <end position="131"/>
    </location>
</feature>
<dbReference type="EMBL" id="UZAD01013181">
    <property type="protein sequence ID" value="VDN91462.1"/>
    <property type="molecule type" value="Genomic_DNA"/>
</dbReference>
<protein>
    <submittedName>
        <fullName evidence="4">Transmembrane protein</fullName>
    </submittedName>
</protein>
<sequence length="167" mass="19137">MRNGTGRTVGCRPQGQALLNDRRFCQREVAVAAALTQHTLLSRTSRSSFSLSCNLMQQAVCVSSRAALWSLHSRKNTNVFFPFRLCLLAFRLFQLKVSFSNMYVLHTQFCYFANYKFLITLLSFFYLSILFCKAYQSLSAFPLLPSSFFLIVILIVSFFSCNSHSYL</sequence>
<dbReference type="Proteomes" id="UP000278627">
    <property type="component" value="Unassembled WGS sequence"/>
</dbReference>
<accession>A0A0N4TP58</accession>
<dbReference type="WBParaSite" id="BPAG_0001031401-mRNA-1">
    <property type="protein sequence ID" value="BPAG_0001031401-mRNA-1"/>
    <property type="gene ID" value="BPAG_0001031401"/>
</dbReference>
<evidence type="ECO:0000256" key="1">
    <source>
        <dbReference type="SAM" id="Phobius"/>
    </source>
</evidence>
<reference evidence="2 3" key="2">
    <citation type="submission" date="2018-11" db="EMBL/GenBank/DDBJ databases">
        <authorList>
            <consortium name="Pathogen Informatics"/>
        </authorList>
    </citation>
    <scope>NUCLEOTIDE SEQUENCE [LARGE SCALE GENOMIC DNA]</scope>
</reference>
<keyword evidence="3" id="KW-1185">Reference proteome</keyword>
<dbReference type="AlphaFoldDB" id="A0A0N4TP58"/>
<keyword evidence="1" id="KW-0472">Membrane</keyword>
<proteinExistence type="predicted"/>